<accession>A0ABD3P4A1</accession>
<comment type="caution">
    <text evidence="1">The sequence shown here is derived from an EMBL/GenBank/DDBJ whole genome shotgun (WGS) entry which is preliminary data.</text>
</comment>
<dbReference type="Proteomes" id="UP001530315">
    <property type="component" value="Unassembled WGS sequence"/>
</dbReference>
<sequence>MEWLSSAKTIPLVCSALKQGYEPLLASGIWEFAWTALDPALPTSSPTPAPTPEPTSSPTAYTGICTYAKTEVTTGAPVPCEYASSADCLCTTVPVSVNPLGYACTKPSQVLTSTDISVELWSSSTTYAADDVVRVGIDRFKCKPYPFTGWCSNPAYAPTSSDSGLWTAAWELEVDKCPLGSP</sequence>
<dbReference type="PANTHER" id="PTHR34823">
    <property type="entry name" value="GLCNAC-BINDING PROTEIN A"/>
    <property type="match status" value="1"/>
</dbReference>
<dbReference type="EMBL" id="JALLAZ020001010">
    <property type="protein sequence ID" value="KAL3782572.1"/>
    <property type="molecule type" value="Genomic_DNA"/>
</dbReference>
<reference evidence="1 2" key="1">
    <citation type="submission" date="2024-10" db="EMBL/GenBank/DDBJ databases">
        <title>Updated reference genomes for cyclostephanoid diatoms.</title>
        <authorList>
            <person name="Roberts W.R."/>
            <person name="Alverson A.J."/>
        </authorList>
    </citation>
    <scope>NUCLEOTIDE SEQUENCE [LARGE SCALE GENOMIC DNA]</scope>
    <source>
        <strain evidence="1 2">AJA276-08</strain>
    </source>
</reference>
<dbReference type="AlphaFoldDB" id="A0ABD3P4A1"/>
<evidence type="ECO:0000313" key="1">
    <source>
        <dbReference type="EMBL" id="KAL3782572.1"/>
    </source>
</evidence>
<proteinExistence type="predicted"/>
<dbReference type="InterPro" id="IPR051024">
    <property type="entry name" value="GlcNAc_Chitin_IntDeg"/>
</dbReference>
<name>A0ABD3P4A1_9STRA</name>
<protein>
    <submittedName>
        <fullName evidence="1">Uncharacterized protein</fullName>
    </submittedName>
</protein>
<gene>
    <name evidence="1" type="ORF">ACHAW5_004880</name>
</gene>
<organism evidence="1 2">
    <name type="scientific">Stephanodiscus triporus</name>
    <dbReference type="NCBI Taxonomy" id="2934178"/>
    <lineage>
        <taxon>Eukaryota</taxon>
        <taxon>Sar</taxon>
        <taxon>Stramenopiles</taxon>
        <taxon>Ochrophyta</taxon>
        <taxon>Bacillariophyta</taxon>
        <taxon>Coscinodiscophyceae</taxon>
        <taxon>Thalassiosirophycidae</taxon>
        <taxon>Stephanodiscales</taxon>
        <taxon>Stephanodiscaceae</taxon>
        <taxon>Stephanodiscus</taxon>
    </lineage>
</organism>
<dbReference type="PANTHER" id="PTHR34823:SF1">
    <property type="entry name" value="CHITIN-BINDING TYPE-4 DOMAIN-CONTAINING PROTEIN"/>
    <property type="match status" value="1"/>
</dbReference>
<evidence type="ECO:0000313" key="2">
    <source>
        <dbReference type="Proteomes" id="UP001530315"/>
    </source>
</evidence>
<keyword evidence="2" id="KW-1185">Reference proteome</keyword>